<protein>
    <recommendedName>
        <fullName evidence="3">Retrotransposon gag domain-containing protein</fullName>
    </recommendedName>
</protein>
<comment type="caution">
    <text evidence="1">The sequence shown here is derived from an EMBL/GenBank/DDBJ whole genome shotgun (WGS) entry which is preliminary data.</text>
</comment>
<name>A0A6D2L8K1_9BRAS</name>
<dbReference type="Proteomes" id="UP000467841">
    <property type="component" value="Unassembled WGS sequence"/>
</dbReference>
<reference evidence="1" key="1">
    <citation type="submission" date="2020-01" db="EMBL/GenBank/DDBJ databases">
        <authorList>
            <person name="Mishra B."/>
        </authorList>
    </citation>
    <scope>NUCLEOTIDE SEQUENCE [LARGE SCALE GENOMIC DNA]</scope>
</reference>
<keyword evidence="2" id="KW-1185">Reference proteome</keyword>
<gene>
    <name evidence="1" type="ORF">MERR_LOCUS49407</name>
</gene>
<dbReference type="EMBL" id="CACVBM020001928">
    <property type="protein sequence ID" value="CAA7062171.1"/>
    <property type="molecule type" value="Genomic_DNA"/>
</dbReference>
<dbReference type="OrthoDB" id="1837124at2759"/>
<evidence type="ECO:0000313" key="2">
    <source>
        <dbReference type="Proteomes" id="UP000467841"/>
    </source>
</evidence>
<accession>A0A6D2L8K1</accession>
<organism evidence="1 2">
    <name type="scientific">Microthlaspi erraticum</name>
    <dbReference type="NCBI Taxonomy" id="1685480"/>
    <lineage>
        <taxon>Eukaryota</taxon>
        <taxon>Viridiplantae</taxon>
        <taxon>Streptophyta</taxon>
        <taxon>Embryophyta</taxon>
        <taxon>Tracheophyta</taxon>
        <taxon>Spermatophyta</taxon>
        <taxon>Magnoliopsida</taxon>
        <taxon>eudicotyledons</taxon>
        <taxon>Gunneridae</taxon>
        <taxon>Pentapetalae</taxon>
        <taxon>rosids</taxon>
        <taxon>malvids</taxon>
        <taxon>Brassicales</taxon>
        <taxon>Brassicaceae</taxon>
        <taxon>Coluteocarpeae</taxon>
        <taxon>Microthlaspi</taxon>
    </lineage>
</organism>
<proteinExistence type="predicted"/>
<sequence>MTVKECEERITQLDSSLGELRGEVAAIKVGCQEMSTRLGFMEKQMTGITNILLRLEALAFSGQDRGKGTTSSSFDSPKVSIPLLDHGTSSLGSSGISSSVETHDSMLKKIDMPVFDGRLPFAWISRAERFFRLVNCNTDEEKLDIVSLSLAGDCLTWYKEELPKSYFTNWLEFKKVSLLDLHQSRVNLEQK</sequence>
<dbReference type="AlphaFoldDB" id="A0A6D2L8K1"/>
<evidence type="ECO:0000313" key="1">
    <source>
        <dbReference type="EMBL" id="CAA7062171.1"/>
    </source>
</evidence>
<evidence type="ECO:0008006" key="3">
    <source>
        <dbReference type="Google" id="ProtNLM"/>
    </source>
</evidence>